<comment type="caution">
    <text evidence="2">The sequence shown here is derived from an EMBL/GenBank/DDBJ whole genome shotgun (WGS) entry which is preliminary data.</text>
</comment>
<feature type="region of interest" description="Disordered" evidence="1">
    <location>
        <begin position="27"/>
        <end position="69"/>
    </location>
</feature>
<feature type="compositionally biased region" description="Polar residues" evidence="1">
    <location>
        <begin position="34"/>
        <end position="53"/>
    </location>
</feature>
<protein>
    <submittedName>
        <fullName evidence="2">Uncharacterized protein</fullName>
    </submittedName>
</protein>
<dbReference type="AlphaFoldDB" id="A0A9J6FAT9"/>
<evidence type="ECO:0000313" key="2">
    <source>
        <dbReference type="EMBL" id="KAH9363414.1"/>
    </source>
</evidence>
<evidence type="ECO:0000256" key="1">
    <source>
        <dbReference type="SAM" id="MobiDB-lite"/>
    </source>
</evidence>
<accession>A0A9J6FAT9</accession>
<organism evidence="2 3">
    <name type="scientific">Haemaphysalis longicornis</name>
    <name type="common">Bush tick</name>
    <dbReference type="NCBI Taxonomy" id="44386"/>
    <lineage>
        <taxon>Eukaryota</taxon>
        <taxon>Metazoa</taxon>
        <taxon>Ecdysozoa</taxon>
        <taxon>Arthropoda</taxon>
        <taxon>Chelicerata</taxon>
        <taxon>Arachnida</taxon>
        <taxon>Acari</taxon>
        <taxon>Parasitiformes</taxon>
        <taxon>Ixodida</taxon>
        <taxon>Ixodoidea</taxon>
        <taxon>Ixodidae</taxon>
        <taxon>Haemaphysalinae</taxon>
        <taxon>Haemaphysalis</taxon>
    </lineage>
</organism>
<name>A0A9J6FAT9_HAELO</name>
<dbReference type="VEuPathDB" id="VectorBase:HLOH_051543"/>
<reference evidence="2 3" key="1">
    <citation type="journal article" date="2020" name="Cell">
        <title>Large-Scale Comparative Analyses of Tick Genomes Elucidate Their Genetic Diversity and Vector Capacities.</title>
        <authorList>
            <consortium name="Tick Genome and Microbiome Consortium (TIGMIC)"/>
            <person name="Jia N."/>
            <person name="Wang J."/>
            <person name="Shi W."/>
            <person name="Du L."/>
            <person name="Sun Y."/>
            <person name="Zhan W."/>
            <person name="Jiang J.F."/>
            <person name="Wang Q."/>
            <person name="Zhang B."/>
            <person name="Ji P."/>
            <person name="Bell-Sakyi L."/>
            <person name="Cui X.M."/>
            <person name="Yuan T.T."/>
            <person name="Jiang B.G."/>
            <person name="Yang W.F."/>
            <person name="Lam T.T."/>
            <person name="Chang Q.C."/>
            <person name="Ding S.J."/>
            <person name="Wang X.J."/>
            <person name="Zhu J.G."/>
            <person name="Ruan X.D."/>
            <person name="Zhao L."/>
            <person name="Wei J.T."/>
            <person name="Ye R.Z."/>
            <person name="Que T.C."/>
            <person name="Du C.H."/>
            <person name="Zhou Y.H."/>
            <person name="Cheng J.X."/>
            <person name="Dai P.F."/>
            <person name="Guo W.B."/>
            <person name="Han X.H."/>
            <person name="Huang E.J."/>
            <person name="Li L.F."/>
            <person name="Wei W."/>
            <person name="Gao Y.C."/>
            <person name="Liu J.Z."/>
            <person name="Shao H.Z."/>
            <person name="Wang X."/>
            <person name="Wang C.C."/>
            <person name="Yang T.C."/>
            <person name="Huo Q.B."/>
            <person name="Li W."/>
            <person name="Chen H.Y."/>
            <person name="Chen S.E."/>
            <person name="Zhou L.G."/>
            <person name="Ni X.B."/>
            <person name="Tian J.H."/>
            <person name="Sheng Y."/>
            <person name="Liu T."/>
            <person name="Pan Y.S."/>
            <person name="Xia L.Y."/>
            <person name="Li J."/>
            <person name="Zhao F."/>
            <person name="Cao W.C."/>
        </authorList>
    </citation>
    <scope>NUCLEOTIDE SEQUENCE [LARGE SCALE GENOMIC DNA]</scope>
    <source>
        <strain evidence="2">HaeL-2018</strain>
    </source>
</reference>
<dbReference type="Proteomes" id="UP000821853">
    <property type="component" value="Chromosome 10"/>
</dbReference>
<sequence length="115" mass="13020">MKAEKEVMVTSEARPSRPTCILGATALPSGVEKSPSQSSSHIRSFNAASQTIPPQHHTKGHSGVDPSRQAIVLGLNRSYPFFKPAQSRQDDKKSRKRWRTRNFLRNRAKTYRKIF</sequence>
<dbReference type="EMBL" id="JABSTR010000002">
    <property type="protein sequence ID" value="KAH9363414.1"/>
    <property type="molecule type" value="Genomic_DNA"/>
</dbReference>
<gene>
    <name evidence="2" type="ORF">HPB48_019454</name>
</gene>
<proteinExistence type="predicted"/>
<keyword evidence="3" id="KW-1185">Reference proteome</keyword>
<evidence type="ECO:0000313" key="3">
    <source>
        <dbReference type="Proteomes" id="UP000821853"/>
    </source>
</evidence>